<name>A0A7S9D6E2_9BRAD</name>
<evidence type="ECO:0000313" key="2">
    <source>
        <dbReference type="EMBL" id="QPF92021.1"/>
    </source>
</evidence>
<proteinExistence type="predicted"/>
<dbReference type="Proteomes" id="UP000594621">
    <property type="component" value="Chromosome"/>
</dbReference>
<reference evidence="2 3" key="1">
    <citation type="submission" date="2020-09" db="EMBL/GenBank/DDBJ databases">
        <title>Complete genomes of bradyrhizobia occurring on native shrubby legumes in Australia.</title>
        <authorList>
            <person name="Lafay B."/>
        </authorList>
    </citation>
    <scope>NUCLEOTIDE SEQUENCE [LARGE SCALE GENOMIC DNA]</scope>
    <source>
        <strain evidence="2 3">BDV5040</strain>
    </source>
</reference>
<dbReference type="AlphaFoldDB" id="A0A7S9D6E2"/>
<gene>
    <name evidence="2" type="ORF">IC761_01575</name>
</gene>
<feature type="region of interest" description="Disordered" evidence="1">
    <location>
        <begin position="40"/>
        <end position="90"/>
    </location>
</feature>
<protein>
    <submittedName>
        <fullName evidence="2">Uncharacterized protein</fullName>
    </submittedName>
</protein>
<organism evidence="2 3">
    <name type="scientific">Bradyrhizobium commune</name>
    <dbReference type="NCBI Taxonomy" id="83627"/>
    <lineage>
        <taxon>Bacteria</taxon>
        <taxon>Pseudomonadati</taxon>
        <taxon>Pseudomonadota</taxon>
        <taxon>Alphaproteobacteria</taxon>
        <taxon>Hyphomicrobiales</taxon>
        <taxon>Nitrobacteraceae</taxon>
        <taxon>Bradyrhizobium</taxon>
    </lineage>
</organism>
<feature type="compositionally biased region" description="Gly residues" evidence="1">
    <location>
        <begin position="56"/>
        <end position="90"/>
    </location>
</feature>
<evidence type="ECO:0000313" key="3">
    <source>
        <dbReference type="Proteomes" id="UP000594621"/>
    </source>
</evidence>
<dbReference type="EMBL" id="CP061379">
    <property type="protein sequence ID" value="QPF92021.1"/>
    <property type="molecule type" value="Genomic_DNA"/>
</dbReference>
<dbReference type="KEGG" id="bcou:IC761_01575"/>
<accession>A0A7S9D6E2</accession>
<keyword evidence="3" id="KW-1185">Reference proteome</keyword>
<evidence type="ECO:0000256" key="1">
    <source>
        <dbReference type="SAM" id="MobiDB-lite"/>
    </source>
</evidence>
<sequence length="114" mass="11175">MRIQTQVAIASHGIIRFVCDIRDPTAEIASVAGFGVSGPLGPRDGISSGVWPGNSSGRGGEPGSRTGGAMSGCGLPGGMPGGGSVGVPGVAGGISGGSIGIRHHRDQLSGERQR</sequence>